<dbReference type="OrthoDB" id="10600405at2759"/>
<name>C1GPA8_PARBA</name>
<evidence type="ECO:0000313" key="1">
    <source>
        <dbReference type="EMBL" id="EEH36030.1"/>
    </source>
</evidence>
<reference evidence="1 2" key="1">
    <citation type="journal article" date="2011" name="PLoS Genet.">
        <title>Comparative genomic analysis of human fungal pathogens causing paracoccidioidomycosis.</title>
        <authorList>
            <person name="Desjardins C.A."/>
            <person name="Champion M.D."/>
            <person name="Holder J.W."/>
            <person name="Muszewska A."/>
            <person name="Goldberg J."/>
            <person name="Bailao A.M."/>
            <person name="Brigido M.M."/>
            <person name="Ferreira M.E."/>
            <person name="Garcia A.M."/>
            <person name="Grynberg M."/>
            <person name="Gujja S."/>
            <person name="Heiman D.I."/>
            <person name="Henn M.R."/>
            <person name="Kodira C.D."/>
            <person name="Leon-Narvaez H."/>
            <person name="Longo L.V."/>
            <person name="Ma L.J."/>
            <person name="Malavazi I."/>
            <person name="Matsuo A.L."/>
            <person name="Morais F.V."/>
            <person name="Pereira M."/>
            <person name="Rodriguez-Brito S."/>
            <person name="Sakthikumar S."/>
            <person name="Salem-Izacc S.M."/>
            <person name="Sykes S.M."/>
            <person name="Teixeira M.M."/>
            <person name="Vallejo M.C."/>
            <person name="Walter M.E."/>
            <person name="Yandava C."/>
            <person name="Young S."/>
            <person name="Zeng Q."/>
            <person name="Zucker J."/>
            <person name="Felipe M.S."/>
            <person name="Goldman G.H."/>
            <person name="Haas B.J."/>
            <person name="McEwen J.G."/>
            <person name="Nino-Vega G."/>
            <person name="Puccia R."/>
            <person name="San-Blas G."/>
            <person name="Soares C.M."/>
            <person name="Birren B.W."/>
            <person name="Cuomo C.A."/>
        </authorList>
    </citation>
    <scope>NUCLEOTIDE SEQUENCE [LARGE SCALE GENOMIC DNA]</scope>
    <source>
        <strain evidence="2">ATCC MYA-826 / Pb01</strain>
    </source>
</reference>
<organism evidence="1 2">
    <name type="scientific">Paracoccidioides lutzii (strain ATCC MYA-826 / Pb01)</name>
    <name type="common">Paracoccidioides brasiliensis</name>
    <dbReference type="NCBI Taxonomy" id="502779"/>
    <lineage>
        <taxon>Eukaryota</taxon>
        <taxon>Fungi</taxon>
        <taxon>Dikarya</taxon>
        <taxon>Ascomycota</taxon>
        <taxon>Pezizomycotina</taxon>
        <taxon>Eurotiomycetes</taxon>
        <taxon>Eurotiomycetidae</taxon>
        <taxon>Onygenales</taxon>
        <taxon>Ajellomycetaceae</taxon>
        <taxon>Paracoccidioides</taxon>
    </lineage>
</organism>
<dbReference type="KEGG" id="pbl:PAAG_00353"/>
<keyword evidence="2" id="KW-1185">Reference proteome</keyword>
<sequence length="59" mass="6588">MARLRNVAKTLRRGDVFYLHDSSVELELDAAISKKIKDIWQPAERRDILLAPGTPAGAI</sequence>
<dbReference type="EMBL" id="KN293992">
    <property type="protein sequence ID" value="EEH36030.1"/>
    <property type="molecule type" value="Genomic_DNA"/>
</dbReference>
<evidence type="ECO:0000313" key="2">
    <source>
        <dbReference type="Proteomes" id="UP000002059"/>
    </source>
</evidence>
<dbReference type="GeneID" id="9100901"/>
<dbReference type="AlphaFoldDB" id="C1GPA8"/>
<dbReference type="Proteomes" id="UP000002059">
    <property type="component" value="Partially assembled WGS sequence"/>
</dbReference>
<gene>
    <name evidence="1" type="ORF">PAAG_00353</name>
</gene>
<dbReference type="HOGENOM" id="CLU_2961415_0_0_1"/>
<proteinExistence type="predicted"/>
<accession>C1GPA8</accession>
<dbReference type="VEuPathDB" id="FungiDB:PAAG_00353"/>
<protein>
    <submittedName>
        <fullName evidence="1">Uncharacterized protein</fullName>
    </submittedName>
</protein>
<dbReference type="RefSeq" id="XP_002797814.1">
    <property type="nucleotide sequence ID" value="XM_002797768.1"/>
</dbReference>